<evidence type="ECO:0000313" key="2">
    <source>
        <dbReference type="EMBL" id="CAH0047615.1"/>
    </source>
</evidence>
<dbReference type="OrthoDB" id="3759773at2759"/>
<dbReference type="Proteomes" id="UP000775872">
    <property type="component" value="Unassembled WGS sequence"/>
</dbReference>
<feature type="compositionally biased region" description="Basic and acidic residues" evidence="1">
    <location>
        <begin position="25"/>
        <end position="36"/>
    </location>
</feature>
<comment type="caution">
    <text evidence="2">The sequence shown here is derived from an EMBL/GenBank/DDBJ whole genome shotgun (WGS) entry which is preliminary data.</text>
</comment>
<feature type="region of interest" description="Disordered" evidence="1">
    <location>
        <begin position="1"/>
        <end position="37"/>
    </location>
</feature>
<organism evidence="2 3">
    <name type="scientific">Clonostachys solani</name>
    <dbReference type="NCBI Taxonomy" id="160281"/>
    <lineage>
        <taxon>Eukaryota</taxon>
        <taxon>Fungi</taxon>
        <taxon>Dikarya</taxon>
        <taxon>Ascomycota</taxon>
        <taxon>Pezizomycotina</taxon>
        <taxon>Sordariomycetes</taxon>
        <taxon>Hypocreomycetidae</taxon>
        <taxon>Hypocreales</taxon>
        <taxon>Bionectriaceae</taxon>
        <taxon>Clonostachys</taxon>
    </lineage>
</organism>
<evidence type="ECO:0000313" key="3">
    <source>
        <dbReference type="Proteomes" id="UP000775872"/>
    </source>
</evidence>
<reference evidence="2 3" key="2">
    <citation type="submission" date="2021-10" db="EMBL/GenBank/DDBJ databases">
        <authorList>
            <person name="Piombo E."/>
        </authorList>
    </citation>
    <scope>NUCLEOTIDE SEQUENCE [LARGE SCALE GENOMIC DNA]</scope>
</reference>
<proteinExistence type="predicted"/>
<dbReference type="AlphaFoldDB" id="A0A9N9Z230"/>
<reference evidence="3" key="1">
    <citation type="submission" date="2019-06" db="EMBL/GenBank/DDBJ databases">
        <authorList>
            <person name="Broberg M."/>
        </authorList>
    </citation>
    <scope>NUCLEOTIDE SEQUENCE [LARGE SCALE GENOMIC DNA]</scope>
</reference>
<dbReference type="EMBL" id="CABFOC020000031">
    <property type="protein sequence ID" value="CAH0047615.1"/>
    <property type="molecule type" value="Genomic_DNA"/>
</dbReference>
<name>A0A9N9Z230_9HYPO</name>
<evidence type="ECO:0000256" key="1">
    <source>
        <dbReference type="SAM" id="MobiDB-lite"/>
    </source>
</evidence>
<keyword evidence="3" id="KW-1185">Reference proteome</keyword>
<sequence length="605" mass="67768">MADLPPANTAQKKRKYATFESSQAQKRDGSPSEPFERPVQPANAYILSLAPELLGEIFSNFQHPSLYENKILVEDIDRPLPESHLRALQSSRRVCCLFNSVATPLMLPILRVQVDKESLDRVQKIAGHPLMSAGVRGIQILMSCRLRSFALDKSEFIGFLQATMNDMLDRQSMGLALMVARGDNESHQLALDHRAAKESPAYDRTRACLLACGRILGRDAPLPPIRSMPSLRGQGFREAIVGLVAPSLIDDYQQMLDHVHEEYRKQYERDLPVISQGLLVQALAKVVSTPHRTISLSFNETLSDVMEEETEEIFAGREITALWLNNPIKPSDCHKYQQYIQREDMAPYTALFWDLPIAIRQTGSSVNSLELHGPVIDYQHSILCPGGGSVTSHALVLNQLHMALQNLHTFILPELYVLQPTRRTPFAMGHIDERAPGGITIAQYLSAVLSSRNLQKLELNPSPSEADVIFRQPRPSEVGHTLSQIRCEYLRVVALHNIKITQQELEAFCIALSPDIEFLELAGISLTQGSWAPILDLLRDLLRERCVRGVCEVELEHLNGDEMEQVLTNVTGDPNAFLRDLLDQFMGYIRGDGVHSNPLVELGPF</sequence>
<gene>
    <name evidence="2" type="ORF">CSOL1703_00013630</name>
</gene>
<protein>
    <submittedName>
        <fullName evidence="2">Uncharacterized protein</fullName>
    </submittedName>
</protein>
<accession>A0A9N9Z230</accession>